<dbReference type="PANTHER" id="PTHR43214:SF40">
    <property type="entry name" value="TRANSCRIPTIONAL REGULATORY PROTEIN LNRK"/>
    <property type="match status" value="1"/>
</dbReference>
<dbReference type="PANTHER" id="PTHR43214">
    <property type="entry name" value="TWO-COMPONENT RESPONSE REGULATOR"/>
    <property type="match status" value="1"/>
</dbReference>
<feature type="domain" description="HTH luxR-type" evidence="4">
    <location>
        <begin position="146"/>
        <end position="211"/>
    </location>
</feature>
<evidence type="ECO:0000256" key="2">
    <source>
        <dbReference type="ARBA" id="ARBA00023125"/>
    </source>
</evidence>
<dbReference type="InterPro" id="IPR058245">
    <property type="entry name" value="NreC/VraR/RcsB-like_REC"/>
</dbReference>
<sequence length="213" mass="23738">MDNNIKKRIVIFDDDKTRRDSLTMLLNMCSDMECVGAFVSAADAVGNVKATRPDMVLMDIDMPQGDGITGTKQIKEHFPDLLVIMQTVFDDSQNIFEAIKAGANGYLLKRTSPDKLLEQVREAFQGGAPMTGAVAIKVLDFFREEPVPTSYDLTEKEKNILKLLVEGHSYKMIAAKSAISYFTVCNHIKKIYDKLHVNSATEAVSMAIKQRLV</sequence>
<keyword evidence="2" id="KW-0238">DNA-binding</keyword>
<accession>A0ABW9JEE6</accession>
<dbReference type="CDD" id="cd06170">
    <property type="entry name" value="LuxR_C_like"/>
    <property type="match status" value="1"/>
</dbReference>
<evidence type="ECO:0000256" key="3">
    <source>
        <dbReference type="PROSITE-ProRule" id="PRU00169"/>
    </source>
</evidence>
<feature type="modified residue" description="4-aspartylphosphate" evidence="3">
    <location>
        <position position="59"/>
    </location>
</feature>
<dbReference type="SUPFAM" id="SSF52172">
    <property type="entry name" value="CheY-like"/>
    <property type="match status" value="1"/>
</dbReference>
<dbReference type="EMBL" id="SRMP02000005">
    <property type="protein sequence ID" value="MFN0290760.1"/>
    <property type="molecule type" value="Genomic_DNA"/>
</dbReference>
<dbReference type="CDD" id="cd17535">
    <property type="entry name" value="REC_NarL-like"/>
    <property type="match status" value="1"/>
</dbReference>
<dbReference type="Gene3D" id="3.40.50.2300">
    <property type="match status" value="1"/>
</dbReference>
<reference evidence="6 7" key="1">
    <citation type="submission" date="2024-12" db="EMBL/GenBank/DDBJ databases">
        <authorList>
            <person name="Hu S."/>
        </authorList>
    </citation>
    <scope>NUCLEOTIDE SEQUENCE [LARGE SCALE GENOMIC DNA]</scope>
    <source>
        <strain evidence="6 7">P-25</strain>
    </source>
</reference>
<evidence type="ECO:0000256" key="1">
    <source>
        <dbReference type="ARBA" id="ARBA00022553"/>
    </source>
</evidence>
<dbReference type="SMART" id="SM00448">
    <property type="entry name" value="REC"/>
    <property type="match status" value="1"/>
</dbReference>
<comment type="caution">
    <text evidence="6">The sequence shown here is derived from an EMBL/GenBank/DDBJ whole genome shotgun (WGS) entry which is preliminary data.</text>
</comment>
<name>A0ABW9JEE6_9SPHI</name>
<dbReference type="Pfam" id="PF00072">
    <property type="entry name" value="Response_reg"/>
    <property type="match status" value="1"/>
</dbReference>
<dbReference type="PRINTS" id="PR00038">
    <property type="entry name" value="HTHLUXR"/>
</dbReference>
<dbReference type="InterPro" id="IPR039420">
    <property type="entry name" value="WalR-like"/>
</dbReference>
<proteinExistence type="predicted"/>
<gene>
    <name evidence="6" type="ORF">E5L68_005125</name>
</gene>
<keyword evidence="7" id="KW-1185">Reference proteome</keyword>
<keyword evidence="1 3" id="KW-0597">Phosphoprotein</keyword>
<dbReference type="SUPFAM" id="SSF46894">
    <property type="entry name" value="C-terminal effector domain of the bipartite response regulators"/>
    <property type="match status" value="1"/>
</dbReference>
<protein>
    <submittedName>
        <fullName evidence="6">Response regulator</fullName>
    </submittedName>
</protein>
<evidence type="ECO:0000259" key="5">
    <source>
        <dbReference type="PROSITE" id="PS50110"/>
    </source>
</evidence>
<dbReference type="SMART" id="SM00421">
    <property type="entry name" value="HTH_LUXR"/>
    <property type="match status" value="1"/>
</dbReference>
<dbReference type="InterPro" id="IPR001789">
    <property type="entry name" value="Sig_transdc_resp-reg_receiver"/>
</dbReference>
<dbReference type="Pfam" id="PF00196">
    <property type="entry name" value="GerE"/>
    <property type="match status" value="1"/>
</dbReference>
<dbReference type="InterPro" id="IPR011006">
    <property type="entry name" value="CheY-like_superfamily"/>
</dbReference>
<dbReference type="PROSITE" id="PS50110">
    <property type="entry name" value="RESPONSE_REGULATORY"/>
    <property type="match status" value="1"/>
</dbReference>
<organism evidence="6 7">
    <name type="scientific">Pedobacter helvus</name>
    <dbReference type="NCBI Taxonomy" id="2563444"/>
    <lineage>
        <taxon>Bacteria</taxon>
        <taxon>Pseudomonadati</taxon>
        <taxon>Bacteroidota</taxon>
        <taxon>Sphingobacteriia</taxon>
        <taxon>Sphingobacteriales</taxon>
        <taxon>Sphingobacteriaceae</taxon>
        <taxon>Pedobacter</taxon>
    </lineage>
</organism>
<evidence type="ECO:0000313" key="6">
    <source>
        <dbReference type="EMBL" id="MFN0290760.1"/>
    </source>
</evidence>
<dbReference type="InterPro" id="IPR000792">
    <property type="entry name" value="Tscrpt_reg_LuxR_C"/>
</dbReference>
<dbReference type="InterPro" id="IPR016032">
    <property type="entry name" value="Sig_transdc_resp-reg_C-effctor"/>
</dbReference>
<dbReference type="PROSITE" id="PS50043">
    <property type="entry name" value="HTH_LUXR_2"/>
    <property type="match status" value="1"/>
</dbReference>
<dbReference type="Proteomes" id="UP001517367">
    <property type="component" value="Unassembled WGS sequence"/>
</dbReference>
<evidence type="ECO:0000313" key="7">
    <source>
        <dbReference type="Proteomes" id="UP001517367"/>
    </source>
</evidence>
<feature type="domain" description="Response regulatory" evidence="5">
    <location>
        <begin position="8"/>
        <end position="124"/>
    </location>
</feature>
<dbReference type="RefSeq" id="WP_212751579.1">
    <property type="nucleotide sequence ID" value="NZ_SRMP02000005.1"/>
</dbReference>
<evidence type="ECO:0000259" key="4">
    <source>
        <dbReference type="PROSITE" id="PS50043"/>
    </source>
</evidence>